<protein>
    <submittedName>
        <fullName evidence="1">Uncharacterized protein</fullName>
    </submittedName>
</protein>
<accession>A0A9W5Z2U7</accession>
<gene>
    <name evidence="1" type="ORF">AbraCBS73388_005133</name>
</gene>
<evidence type="ECO:0000313" key="2">
    <source>
        <dbReference type="Proteomes" id="UP001143548"/>
    </source>
</evidence>
<evidence type="ECO:0000313" key="1">
    <source>
        <dbReference type="EMBL" id="GKZ27608.1"/>
    </source>
</evidence>
<name>A0A9W5Z2U7_9EURO</name>
<reference evidence="1" key="1">
    <citation type="submission" date="2022-07" db="EMBL/GenBank/DDBJ databases">
        <title>Taxonomy of Aspergillus series Nigri: significant species reduction supported by multi-species coalescent approaches.</title>
        <authorList>
            <person name="Bian C."/>
            <person name="Kusuya Y."/>
            <person name="Sklenar F."/>
            <person name="D'hooge E."/>
            <person name="Yaguchi T."/>
            <person name="Takahashi H."/>
            <person name="Hubka V."/>
        </authorList>
    </citation>
    <scope>NUCLEOTIDE SEQUENCE</scope>
    <source>
        <strain evidence="1">CBS 733.88</strain>
    </source>
</reference>
<proteinExistence type="predicted"/>
<dbReference type="EMBL" id="BROQ01000240">
    <property type="protein sequence ID" value="GKZ27608.1"/>
    <property type="molecule type" value="Genomic_DNA"/>
</dbReference>
<organism evidence="1 2">
    <name type="scientific">Aspergillus brasiliensis</name>
    <dbReference type="NCBI Taxonomy" id="319629"/>
    <lineage>
        <taxon>Eukaryota</taxon>
        <taxon>Fungi</taxon>
        <taxon>Dikarya</taxon>
        <taxon>Ascomycota</taxon>
        <taxon>Pezizomycotina</taxon>
        <taxon>Eurotiomycetes</taxon>
        <taxon>Eurotiomycetidae</taxon>
        <taxon>Eurotiales</taxon>
        <taxon>Aspergillaceae</taxon>
        <taxon>Aspergillus</taxon>
        <taxon>Aspergillus subgen. Circumdati</taxon>
    </lineage>
</organism>
<comment type="caution">
    <text evidence="1">The sequence shown here is derived from an EMBL/GenBank/DDBJ whole genome shotgun (WGS) entry which is preliminary data.</text>
</comment>
<dbReference type="Proteomes" id="UP001143548">
    <property type="component" value="Unassembled WGS sequence"/>
</dbReference>
<sequence>MKSGFEDEDPTAAFMAKWWPSLVQADGPQCDVSTVFLMVLKASTRQGPVKTYIEATKFKLIDTIW</sequence>
<dbReference type="AlphaFoldDB" id="A0A9W5Z2U7"/>